<dbReference type="HAMAP" id="MF_00514">
    <property type="entry name" value="Ribosomal_bL35"/>
    <property type="match status" value="1"/>
</dbReference>
<dbReference type="GO" id="GO:0022625">
    <property type="term" value="C:cytosolic large ribosomal subunit"/>
    <property type="evidence" value="ECO:0007669"/>
    <property type="project" value="TreeGrafter"/>
</dbReference>
<dbReference type="GO" id="GO:0003735">
    <property type="term" value="F:structural constituent of ribosome"/>
    <property type="evidence" value="ECO:0007669"/>
    <property type="project" value="InterPro"/>
</dbReference>
<dbReference type="NCBIfam" id="TIGR00001">
    <property type="entry name" value="rpmI_bact"/>
    <property type="match status" value="1"/>
</dbReference>
<keyword evidence="3 5" id="KW-0687">Ribonucleoprotein</keyword>
<evidence type="ECO:0000313" key="8">
    <source>
        <dbReference type="Proteomes" id="UP000245872"/>
    </source>
</evidence>
<evidence type="ECO:0000256" key="1">
    <source>
        <dbReference type="ARBA" id="ARBA00006598"/>
    </source>
</evidence>
<name>A0A2Z3L8X6_9BACT</name>
<protein>
    <recommendedName>
        <fullName evidence="4 5">Large ribosomal subunit protein bL35</fullName>
    </recommendedName>
</protein>
<dbReference type="PROSITE" id="PS00936">
    <property type="entry name" value="RIBOSOMAL_L35"/>
    <property type="match status" value="1"/>
</dbReference>
<evidence type="ECO:0000256" key="4">
    <source>
        <dbReference type="ARBA" id="ARBA00071664"/>
    </source>
</evidence>
<dbReference type="PANTHER" id="PTHR33343:SF1">
    <property type="entry name" value="LARGE RIBOSOMAL SUBUNIT PROTEIN BL35M"/>
    <property type="match status" value="1"/>
</dbReference>
<dbReference type="InterPro" id="IPR037229">
    <property type="entry name" value="Ribosomal_bL35_sf"/>
</dbReference>
<evidence type="ECO:0000256" key="6">
    <source>
        <dbReference type="RuleBase" id="RU000568"/>
    </source>
</evidence>
<dbReference type="Gene3D" id="4.10.410.60">
    <property type="match status" value="1"/>
</dbReference>
<dbReference type="InterPro" id="IPR018265">
    <property type="entry name" value="Ribosomal_bL35_CS"/>
</dbReference>
<proteinExistence type="inferred from homology"/>
<dbReference type="InterPro" id="IPR001706">
    <property type="entry name" value="Ribosomal_bL35"/>
</dbReference>
<dbReference type="AlphaFoldDB" id="A0A2Z3L8X6"/>
<dbReference type="InterPro" id="IPR021137">
    <property type="entry name" value="Ribosomal_bL35-like"/>
</dbReference>
<dbReference type="OrthoDB" id="47476at2"/>
<organism evidence="7 8">
    <name type="scientific">Candidatus Cardinium hertigii</name>
    <dbReference type="NCBI Taxonomy" id="247481"/>
    <lineage>
        <taxon>Bacteria</taxon>
        <taxon>Pseudomonadati</taxon>
        <taxon>Bacteroidota</taxon>
        <taxon>Cytophagia</taxon>
        <taxon>Cytophagales</taxon>
        <taxon>Amoebophilaceae</taxon>
        <taxon>Candidatus Cardinium</taxon>
    </lineage>
</organism>
<gene>
    <name evidence="5 7" type="primary">rpmI</name>
    <name evidence="7" type="ORF">DK880_00517</name>
</gene>
<dbReference type="GO" id="GO:0006412">
    <property type="term" value="P:translation"/>
    <property type="evidence" value="ECO:0007669"/>
    <property type="project" value="UniProtKB-UniRule"/>
</dbReference>
<dbReference type="Proteomes" id="UP000245872">
    <property type="component" value="Chromosome"/>
</dbReference>
<keyword evidence="8" id="KW-1185">Reference proteome</keyword>
<dbReference type="Pfam" id="PF01632">
    <property type="entry name" value="Ribosomal_L35p"/>
    <property type="match status" value="1"/>
</dbReference>
<reference evidence="7 8" key="1">
    <citation type="submission" date="2018-05" db="EMBL/GenBank/DDBJ databases">
        <title>Candidatus Cardinium hertigii Genome Assembly.</title>
        <authorList>
            <person name="Showmaker K.C."/>
            <person name="Walden K.O."/>
            <person name="Fields C.J."/>
            <person name="Lambert K.N."/>
            <person name="Hudson M.E."/>
        </authorList>
    </citation>
    <scope>NUCLEOTIDE SEQUENCE [LARGE SCALE GENOMIC DNA]</scope>
    <source>
        <strain evidence="8">cHgTN10</strain>
    </source>
</reference>
<comment type="similarity">
    <text evidence="1 5 6">Belongs to the bacterial ribosomal protein bL35 family.</text>
</comment>
<keyword evidence="2 5" id="KW-0689">Ribosomal protein</keyword>
<dbReference type="PRINTS" id="PR00064">
    <property type="entry name" value="RIBOSOMALL35"/>
</dbReference>
<sequence length="66" mass="7504">MPKVKTHSGATKRFQITGSGKIKRKYAFKNHCLAKGIKSTKRKRHLTHKTLVHPTNVPMIQKLLAI</sequence>
<evidence type="ECO:0000256" key="3">
    <source>
        <dbReference type="ARBA" id="ARBA00023274"/>
    </source>
</evidence>
<dbReference type="KEGG" id="cher:DK880_00517"/>
<evidence type="ECO:0000256" key="2">
    <source>
        <dbReference type="ARBA" id="ARBA00022980"/>
    </source>
</evidence>
<accession>A0A2Z3L8X6</accession>
<dbReference type="RefSeq" id="WP_109997258.1">
    <property type="nucleotide sequence ID" value="NZ_CP029619.1"/>
</dbReference>
<dbReference type="SUPFAM" id="SSF143034">
    <property type="entry name" value="L35p-like"/>
    <property type="match status" value="1"/>
</dbReference>
<dbReference type="EMBL" id="CP029619">
    <property type="protein sequence ID" value="AWN81837.1"/>
    <property type="molecule type" value="Genomic_DNA"/>
</dbReference>
<dbReference type="FunFam" id="4.10.410.60:FF:000001">
    <property type="entry name" value="50S ribosomal protein L35"/>
    <property type="match status" value="1"/>
</dbReference>
<evidence type="ECO:0000313" key="7">
    <source>
        <dbReference type="EMBL" id="AWN81837.1"/>
    </source>
</evidence>
<evidence type="ECO:0000256" key="5">
    <source>
        <dbReference type="HAMAP-Rule" id="MF_00514"/>
    </source>
</evidence>
<dbReference type="PANTHER" id="PTHR33343">
    <property type="entry name" value="54S RIBOSOMAL PROTEIN BL35M"/>
    <property type="match status" value="1"/>
</dbReference>